<comment type="similarity">
    <text evidence="2">Belongs to the major facilitator superfamily. Proton-dependent oligopeptide transporter (POT/PTR) (TC 2.A.17) family.</text>
</comment>
<keyword evidence="9" id="KW-1185">Reference proteome</keyword>
<gene>
    <name evidence="8" type="ORF">NE237_007140</name>
</gene>
<feature type="transmembrane region" description="Helical" evidence="7">
    <location>
        <begin position="577"/>
        <end position="600"/>
    </location>
</feature>
<dbReference type="GO" id="GO:0016020">
    <property type="term" value="C:membrane"/>
    <property type="evidence" value="ECO:0007669"/>
    <property type="project" value="UniProtKB-SubCell"/>
</dbReference>
<evidence type="ECO:0000256" key="2">
    <source>
        <dbReference type="ARBA" id="ARBA00005982"/>
    </source>
</evidence>
<dbReference type="Gene3D" id="1.20.1250.20">
    <property type="entry name" value="MFS general substrate transporter like domains"/>
    <property type="match status" value="1"/>
</dbReference>
<keyword evidence="3 7" id="KW-0812">Transmembrane</keyword>
<feature type="transmembrane region" description="Helical" evidence="7">
    <location>
        <begin position="535"/>
        <end position="557"/>
    </location>
</feature>
<dbReference type="CDD" id="cd17416">
    <property type="entry name" value="MFS_NPF1_2"/>
    <property type="match status" value="1"/>
</dbReference>
<evidence type="ECO:0000256" key="3">
    <source>
        <dbReference type="ARBA" id="ARBA00022692"/>
    </source>
</evidence>
<dbReference type="EMBL" id="JAMYWD010000004">
    <property type="protein sequence ID" value="KAJ4973966.1"/>
    <property type="molecule type" value="Genomic_DNA"/>
</dbReference>
<feature type="transmembrane region" description="Helical" evidence="7">
    <location>
        <begin position="457"/>
        <end position="478"/>
    </location>
</feature>
<proteinExistence type="inferred from homology"/>
<dbReference type="OrthoDB" id="8904098at2759"/>
<protein>
    <submittedName>
        <fullName evidence="8">Uncharacterized protein</fullName>
    </submittedName>
</protein>
<comment type="subcellular location">
    <subcellularLocation>
        <location evidence="1">Membrane</location>
        <topology evidence="1">Multi-pass membrane protein</topology>
    </subcellularLocation>
</comment>
<feature type="transmembrane region" description="Helical" evidence="7">
    <location>
        <begin position="139"/>
        <end position="162"/>
    </location>
</feature>
<feature type="compositionally biased region" description="Low complexity" evidence="6">
    <location>
        <begin position="31"/>
        <end position="40"/>
    </location>
</feature>
<dbReference type="SUPFAM" id="SSF103473">
    <property type="entry name" value="MFS general substrate transporter"/>
    <property type="match status" value="1"/>
</dbReference>
<accession>A0A9Q0KPF6</accession>
<evidence type="ECO:0000256" key="6">
    <source>
        <dbReference type="SAM" id="MobiDB-lite"/>
    </source>
</evidence>
<dbReference type="InterPro" id="IPR000109">
    <property type="entry name" value="POT_fam"/>
</dbReference>
<evidence type="ECO:0000256" key="7">
    <source>
        <dbReference type="SAM" id="Phobius"/>
    </source>
</evidence>
<feature type="transmembrane region" description="Helical" evidence="7">
    <location>
        <begin position="257"/>
        <end position="276"/>
    </location>
</feature>
<sequence>MDETTKKSSISSSFLCSLRCFPFRSSSSSMIKSSLSLPQSPTKNPQPKEPGAMETPQSTHIHRKHGGWKTMPFILGNETFERLASFGLLMNFMLYLLKEYHMDQVSAINIVNIWSGTANFSPLLGAFICDAYLGRFRTLAFASFATFLGMVALTLTAVVPALHPPPCPKHQRPNNPCLGPTTSQLGFLILSLGFLTIGTAGIRPASLPFGVDQFDHTTEEGRKGINSFFNWSYTSFTVVIMISVTLIVYIQTSISWALGLGLPTALMGFSILLFWLGMRLYIYVPPEGSIFSCIAQVFVAAFHKRHLKLPPQEELPGLLYDPPVRATTVSKLPLTQRFRCLSKAAIMVDGEIKPDGSRSDPWRLCSIQQVEDVKCLVGIVPIWSCNVICFLSIAQQGTFTLSQALKMGRHLGPKFQIPAGSIGVISMLTIGIWLPIYDRIVVPSLRRFTKHEGGITLLQRIGIGMLFSILSMVVAAIVETNRRGLAINHGKIMSVFWLAPQLILMGFCEAFNIIGQIEFYNKQFPEHMKSIANSLLSCSFAFANYLSSLIVVILHHKTRKNGHDWLDNDINAGRIDYFYYLIAGLGILNFIYFLICAHGYHYKGGSTNRQVVGDDMNVDDDIELNSTKHLNH</sequence>
<keyword evidence="5 7" id="KW-0472">Membrane</keyword>
<dbReference type="GO" id="GO:0022857">
    <property type="term" value="F:transmembrane transporter activity"/>
    <property type="evidence" value="ECO:0007669"/>
    <property type="project" value="InterPro"/>
</dbReference>
<dbReference type="PANTHER" id="PTHR11654">
    <property type="entry name" value="OLIGOPEPTIDE TRANSPORTER-RELATED"/>
    <property type="match status" value="1"/>
</dbReference>
<organism evidence="8 9">
    <name type="scientific">Protea cynaroides</name>
    <dbReference type="NCBI Taxonomy" id="273540"/>
    <lineage>
        <taxon>Eukaryota</taxon>
        <taxon>Viridiplantae</taxon>
        <taxon>Streptophyta</taxon>
        <taxon>Embryophyta</taxon>
        <taxon>Tracheophyta</taxon>
        <taxon>Spermatophyta</taxon>
        <taxon>Magnoliopsida</taxon>
        <taxon>Proteales</taxon>
        <taxon>Proteaceae</taxon>
        <taxon>Protea</taxon>
    </lineage>
</organism>
<feature type="transmembrane region" description="Helical" evidence="7">
    <location>
        <begin position="79"/>
        <end position="97"/>
    </location>
</feature>
<dbReference type="AlphaFoldDB" id="A0A9Q0KPF6"/>
<feature type="transmembrane region" description="Helical" evidence="7">
    <location>
        <begin position="183"/>
        <end position="202"/>
    </location>
</feature>
<feature type="transmembrane region" description="Helical" evidence="7">
    <location>
        <begin position="231"/>
        <end position="250"/>
    </location>
</feature>
<dbReference type="Pfam" id="PF00854">
    <property type="entry name" value="PTR2"/>
    <property type="match status" value="1"/>
</dbReference>
<evidence type="ECO:0000313" key="8">
    <source>
        <dbReference type="EMBL" id="KAJ4973966.1"/>
    </source>
</evidence>
<feature type="transmembrane region" description="Helical" evidence="7">
    <location>
        <begin position="494"/>
        <end position="514"/>
    </location>
</feature>
<reference evidence="8" key="1">
    <citation type="journal article" date="2023" name="Plant J.">
        <title>The genome of the king protea, Protea cynaroides.</title>
        <authorList>
            <person name="Chang J."/>
            <person name="Duong T.A."/>
            <person name="Schoeman C."/>
            <person name="Ma X."/>
            <person name="Roodt D."/>
            <person name="Barker N."/>
            <person name="Li Z."/>
            <person name="Van de Peer Y."/>
            <person name="Mizrachi E."/>
        </authorList>
    </citation>
    <scope>NUCLEOTIDE SEQUENCE</scope>
    <source>
        <tissue evidence="8">Young leaves</tissue>
    </source>
</reference>
<feature type="transmembrane region" description="Helical" evidence="7">
    <location>
        <begin position="109"/>
        <end position="133"/>
    </location>
</feature>
<dbReference type="Proteomes" id="UP001141806">
    <property type="component" value="Unassembled WGS sequence"/>
</dbReference>
<feature type="region of interest" description="Disordered" evidence="6">
    <location>
        <begin position="31"/>
        <end position="64"/>
    </location>
</feature>
<name>A0A9Q0KPF6_9MAGN</name>
<evidence type="ECO:0000313" key="9">
    <source>
        <dbReference type="Proteomes" id="UP001141806"/>
    </source>
</evidence>
<feature type="transmembrane region" description="Helical" evidence="7">
    <location>
        <begin position="415"/>
        <end position="436"/>
    </location>
</feature>
<evidence type="ECO:0000256" key="4">
    <source>
        <dbReference type="ARBA" id="ARBA00022989"/>
    </source>
</evidence>
<keyword evidence="4 7" id="KW-1133">Transmembrane helix</keyword>
<evidence type="ECO:0000256" key="5">
    <source>
        <dbReference type="ARBA" id="ARBA00023136"/>
    </source>
</evidence>
<comment type="caution">
    <text evidence="8">The sequence shown here is derived from an EMBL/GenBank/DDBJ whole genome shotgun (WGS) entry which is preliminary data.</text>
</comment>
<feature type="transmembrane region" description="Helical" evidence="7">
    <location>
        <begin position="373"/>
        <end position="395"/>
    </location>
</feature>
<dbReference type="InterPro" id="IPR036259">
    <property type="entry name" value="MFS_trans_sf"/>
</dbReference>
<evidence type="ECO:0000256" key="1">
    <source>
        <dbReference type="ARBA" id="ARBA00004141"/>
    </source>
</evidence>